<evidence type="ECO:0000313" key="4">
    <source>
        <dbReference type="Proteomes" id="UP000023152"/>
    </source>
</evidence>
<keyword evidence="2" id="KW-0812">Transmembrane</keyword>
<dbReference type="Proteomes" id="UP000023152">
    <property type="component" value="Unassembled WGS sequence"/>
</dbReference>
<sequence length="368" mass="42171">KKKKKTLCLYAWDFYADIIFDLNLLNYSHLRWLFYVSLIFLVVPWVSNLISLSRYQNKWTRDYSVRERVYQWFITWQRLLYALTALTGSAFGTVELANSFVFGLDFFCMGLSERHLKQYNQTRLFASIIPENLPQLAIQFYFLAHRGFVLDPIVGLAIASSLLSMIAAFLDIYSSRRLFAVIKDSNGEYVNTCTLSMSVKSKEVQENQQRLQISTYAFRDVLAEVLSLDPRAVEMHFPIATAHGFKVKYSIFSSKVDANTAVALIQESITKKELSKRICMAWHLDRTPEVDDLKVEDVVATNNPISKLENNLEKNLKDVELQEGGDRPNNNNNNNNNNPVANNVNDIVLGPGHTVLELELANDKQYAE</sequence>
<evidence type="ECO:0000313" key="3">
    <source>
        <dbReference type="EMBL" id="ETO17651.1"/>
    </source>
</evidence>
<protein>
    <submittedName>
        <fullName evidence="3">Uncharacterized protein</fullName>
    </submittedName>
</protein>
<feature type="transmembrane region" description="Helical" evidence="2">
    <location>
        <begin position="153"/>
        <end position="173"/>
    </location>
</feature>
<organism evidence="3 4">
    <name type="scientific">Reticulomyxa filosa</name>
    <dbReference type="NCBI Taxonomy" id="46433"/>
    <lineage>
        <taxon>Eukaryota</taxon>
        <taxon>Sar</taxon>
        <taxon>Rhizaria</taxon>
        <taxon>Retaria</taxon>
        <taxon>Foraminifera</taxon>
        <taxon>Monothalamids</taxon>
        <taxon>Reticulomyxidae</taxon>
        <taxon>Reticulomyxa</taxon>
    </lineage>
</organism>
<accession>X6MVH6</accession>
<evidence type="ECO:0000256" key="1">
    <source>
        <dbReference type="SAM" id="MobiDB-lite"/>
    </source>
</evidence>
<keyword evidence="4" id="KW-1185">Reference proteome</keyword>
<feature type="transmembrane region" description="Helical" evidence="2">
    <location>
        <begin position="32"/>
        <end position="52"/>
    </location>
</feature>
<gene>
    <name evidence="3" type="ORF">RFI_19669</name>
</gene>
<keyword evidence="2" id="KW-1133">Transmembrane helix</keyword>
<name>X6MVH6_RETFI</name>
<feature type="non-terminal residue" evidence="3">
    <location>
        <position position="1"/>
    </location>
</feature>
<dbReference type="EMBL" id="ASPP01016224">
    <property type="protein sequence ID" value="ETO17651.1"/>
    <property type="molecule type" value="Genomic_DNA"/>
</dbReference>
<feature type="transmembrane region" description="Helical" evidence="2">
    <location>
        <begin position="73"/>
        <end position="94"/>
    </location>
</feature>
<keyword evidence="2" id="KW-0472">Membrane</keyword>
<dbReference type="AlphaFoldDB" id="X6MVH6"/>
<evidence type="ECO:0000256" key="2">
    <source>
        <dbReference type="SAM" id="Phobius"/>
    </source>
</evidence>
<comment type="caution">
    <text evidence="3">The sequence shown here is derived from an EMBL/GenBank/DDBJ whole genome shotgun (WGS) entry which is preliminary data.</text>
</comment>
<proteinExistence type="predicted"/>
<feature type="region of interest" description="Disordered" evidence="1">
    <location>
        <begin position="322"/>
        <end position="346"/>
    </location>
</feature>
<feature type="compositionally biased region" description="Low complexity" evidence="1">
    <location>
        <begin position="328"/>
        <end position="345"/>
    </location>
</feature>
<reference evidence="3 4" key="1">
    <citation type="journal article" date="2013" name="Curr. Biol.">
        <title>The Genome of the Foraminiferan Reticulomyxa filosa.</title>
        <authorList>
            <person name="Glockner G."/>
            <person name="Hulsmann N."/>
            <person name="Schleicher M."/>
            <person name="Noegel A.A."/>
            <person name="Eichinger L."/>
            <person name="Gallinger C."/>
            <person name="Pawlowski J."/>
            <person name="Sierra R."/>
            <person name="Euteneuer U."/>
            <person name="Pillet L."/>
            <person name="Moustafa A."/>
            <person name="Platzer M."/>
            <person name="Groth M."/>
            <person name="Szafranski K."/>
            <person name="Schliwa M."/>
        </authorList>
    </citation>
    <scope>NUCLEOTIDE SEQUENCE [LARGE SCALE GENOMIC DNA]</scope>
</reference>